<gene>
    <name evidence="2" type="ORF">PanWU01x14_157000</name>
</gene>
<organism evidence="2 3">
    <name type="scientific">Parasponia andersonii</name>
    <name type="common">Sponia andersonii</name>
    <dbReference type="NCBI Taxonomy" id="3476"/>
    <lineage>
        <taxon>Eukaryota</taxon>
        <taxon>Viridiplantae</taxon>
        <taxon>Streptophyta</taxon>
        <taxon>Embryophyta</taxon>
        <taxon>Tracheophyta</taxon>
        <taxon>Spermatophyta</taxon>
        <taxon>Magnoliopsida</taxon>
        <taxon>eudicotyledons</taxon>
        <taxon>Gunneridae</taxon>
        <taxon>Pentapetalae</taxon>
        <taxon>rosids</taxon>
        <taxon>fabids</taxon>
        <taxon>Rosales</taxon>
        <taxon>Cannabaceae</taxon>
        <taxon>Parasponia</taxon>
    </lineage>
</organism>
<dbReference type="EMBL" id="JXTB01000136">
    <property type="protein sequence ID" value="PON59805.1"/>
    <property type="molecule type" value="Genomic_DNA"/>
</dbReference>
<accession>A0A2P5CFN5</accession>
<feature type="non-terminal residue" evidence="2">
    <location>
        <position position="1"/>
    </location>
</feature>
<evidence type="ECO:0000313" key="2">
    <source>
        <dbReference type="EMBL" id="PON59805.1"/>
    </source>
</evidence>
<keyword evidence="3" id="KW-1185">Reference proteome</keyword>
<keyword evidence="1" id="KW-0472">Membrane</keyword>
<proteinExistence type="predicted"/>
<keyword evidence="1" id="KW-1133">Transmembrane helix</keyword>
<evidence type="ECO:0000256" key="1">
    <source>
        <dbReference type="SAM" id="Phobius"/>
    </source>
</evidence>
<dbReference type="Proteomes" id="UP000237105">
    <property type="component" value="Unassembled WGS sequence"/>
</dbReference>
<name>A0A2P5CFN5_PARAD</name>
<comment type="caution">
    <text evidence="2">The sequence shown here is derived from an EMBL/GenBank/DDBJ whole genome shotgun (WGS) entry which is preliminary data.</text>
</comment>
<reference evidence="3" key="1">
    <citation type="submission" date="2016-06" db="EMBL/GenBank/DDBJ databases">
        <title>Parallel loss of symbiosis genes in relatives of nitrogen-fixing non-legume Parasponia.</title>
        <authorList>
            <person name="Van Velzen R."/>
            <person name="Holmer R."/>
            <person name="Bu F."/>
            <person name="Rutten L."/>
            <person name="Van Zeijl A."/>
            <person name="Liu W."/>
            <person name="Santuari L."/>
            <person name="Cao Q."/>
            <person name="Sharma T."/>
            <person name="Shen D."/>
            <person name="Roswanjaya Y."/>
            <person name="Wardhani T."/>
            <person name="Kalhor M.S."/>
            <person name="Jansen J."/>
            <person name="Van den Hoogen J."/>
            <person name="Gungor B."/>
            <person name="Hartog M."/>
            <person name="Hontelez J."/>
            <person name="Verver J."/>
            <person name="Yang W.-C."/>
            <person name="Schijlen E."/>
            <person name="Repin R."/>
            <person name="Schilthuizen M."/>
            <person name="Schranz E."/>
            <person name="Heidstra R."/>
            <person name="Miyata K."/>
            <person name="Fedorova E."/>
            <person name="Kohlen W."/>
            <person name="Bisseling T."/>
            <person name="Smit S."/>
            <person name="Geurts R."/>
        </authorList>
    </citation>
    <scope>NUCLEOTIDE SEQUENCE [LARGE SCALE GENOMIC DNA]</scope>
    <source>
        <strain evidence="3">cv. WU1-14</strain>
    </source>
</reference>
<protein>
    <submittedName>
        <fullName evidence="2">Uncharacterized protein</fullName>
    </submittedName>
</protein>
<feature type="transmembrane region" description="Helical" evidence="1">
    <location>
        <begin position="20"/>
        <end position="36"/>
    </location>
</feature>
<evidence type="ECO:0000313" key="3">
    <source>
        <dbReference type="Proteomes" id="UP000237105"/>
    </source>
</evidence>
<keyword evidence="1" id="KW-0812">Transmembrane</keyword>
<feature type="transmembrane region" description="Helical" evidence="1">
    <location>
        <begin position="69"/>
        <end position="88"/>
    </location>
</feature>
<sequence>VHFHQDPSNSTSSDPFPPKTPLLLLLLLLLPIDHIWSKISHPRLNLLLTHRSSFALILKSSSEKKLSELVFGLVSPWNFFNCFGLFWVSQIFY</sequence>
<dbReference type="AlphaFoldDB" id="A0A2P5CFN5"/>